<dbReference type="AlphaFoldDB" id="A0A5C5FUR1"/>
<feature type="compositionally biased region" description="Low complexity" evidence="1">
    <location>
        <begin position="388"/>
        <end position="398"/>
    </location>
</feature>
<feature type="region of interest" description="Disordered" evidence="1">
    <location>
        <begin position="1"/>
        <end position="78"/>
    </location>
</feature>
<feature type="compositionally biased region" description="Basic residues" evidence="1">
    <location>
        <begin position="338"/>
        <end position="347"/>
    </location>
</feature>
<gene>
    <name evidence="2" type="ORF">DMC30DRAFT_398633</name>
</gene>
<dbReference type="EMBL" id="SOZI01000076">
    <property type="protein sequence ID" value="TNY20089.1"/>
    <property type="molecule type" value="Genomic_DNA"/>
</dbReference>
<feature type="compositionally biased region" description="Low complexity" evidence="1">
    <location>
        <begin position="300"/>
        <end position="313"/>
    </location>
</feature>
<evidence type="ECO:0000256" key="1">
    <source>
        <dbReference type="SAM" id="MobiDB-lite"/>
    </source>
</evidence>
<keyword evidence="3" id="KW-1185">Reference proteome</keyword>
<name>A0A5C5FUR1_9BASI</name>
<feature type="compositionally biased region" description="Acidic residues" evidence="1">
    <location>
        <begin position="157"/>
        <end position="166"/>
    </location>
</feature>
<feature type="region of interest" description="Disordered" evidence="1">
    <location>
        <begin position="98"/>
        <end position="185"/>
    </location>
</feature>
<comment type="caution">
    <text evidence="2">The sequence shown here is derived from an EMBL/GenBank/DDBJ whole genome shotgun (WGS) entry which is preliminary data.</text>
</comment>
<feature type="compositionally biased region" description="Low complexity" evidence="1">
    <location>
        <begin position="322"/>
        <end position="337"/>
    </location>
</feature>
<feature type="compositionally biased region" description="Pro residues" evidence="1">
    <location>
        <begin position="51"/>
        <end position="69"/>
    </location>
</feature>
<evidence type="ECO:0000313" key="2">
    <source>
        <dbReference type="EMBL" id="TNY20089.1"/>
    </source>
</evidence>
<evidence type="ECO:0000313" key="3">
    <source>
        <dbReference type="Proteomes" id="UP000311382"/>
    </source>
</evidence>
<dbReference type="Proteomes" id="UP000311382">
    <property type="component" value="Unassembled WGS sequence"/>
</dbReference>
<sequence length="398" mass="41684">MARTPPPPDSPALLDSVNADPQQQPRAVIVLSPRQSPTPPPAPFSAEDAPAPAPAPPPRVVAASPPPPEEPLDQADHPRSLIRLLALARASFAATLATAAPTPAPAPARDPSHLTPDLYYDAAGRLRTTSSNSRVRRAVASSSATPSTSGSPRVGEEAGEDADEEALFVSSLRAGDTSRQRRRPWRAQPLDLSDADDVLSDTGWIQLGSAAAADGPEVSPEEVRAAQGALSFGGQVAYPPHQPTSSEANGTAAATDEWTFHRGAGSIWRVRLSLLLPSPETSLRCPMLMSGHTPHTHRTSPSPSRAASPCPESGAPWPLAPSPLLAARAPRPQQRRQPSARRTRPLHCRTSASRPVVQGGSPAARSAPSGPRTRRVRSGTTRDRSRSGGRSAGFCAAP</sequence>
<proteinExistence type="predicted"/>
<protein>
    <submittedName>
        <fullName evidence="2">Uncharacterized protein</fullName>
    </submittedName>
</protein>
<feature type="compositionally biased region" description="Pro residues" evidence="1">
    <location>
        <begin position="1"/>
        <end position="10"/>
    </location>
</feature>
<feature type="compositionally biased region" description="Low complexity" evidence="1">
    <location>
        <begin position="127"/>
        <end position="153"/>
    </location>
</feature>
<reference evidence="2 3" key="1">
    <citation type="submission" date="2019-03" db="EMBL/GenBank/DDBJ databases">
        <title>Rhodosporidium diobovatum UCD-FST 08-225 genome sequencing, assembly, and annotation.</title>
        <authorList>
            <person name="Fakankun I.U."/>
            <person name="Fristensky B."/>
            <person name="Levin D.B."/>
        </authorList>
    </citation>
    <scope>NUCLEOTIDE SEQUENCE [LARGE SCALE GENOMIC DNA]</scope>
    <source>
        <strain evidence="2 3">UCD-FST 08-225</strain>
    </source>
</reference>
<accession>A0A5C5FUR1</accession>
<organism evidence="2 3">
    <name type="scientific">Rhodotorula diobovata</name>
    <dbReference type="NCBI Taxonomy" id="5288"/>
    <lineage>
        <taxon>Eukaryota</taxon>
        <taxon>Fungi</taxon>
        <taxon>Dikarya</taxon>
        <taxon>Basidiomycota</taxon>
        <taxon>Pucciniomycotina</taxon>
        <taxon>Microbotryomycetes</taxon>
        <taxon>Sporidiobolales</taxon>
        <taxon>Sporidiobolaceae</taxon>
        <taxon>Rhodotorula</taxon>
    </lineage>
</organism>
<feature type="region of interest" description="Disordered" evidence="1">
    <location>
        <begin position="286"/>
        <end position="398"/>
    </location>
</feature>